<feature type="compositionally biased region" description="Low complexity" evidence="6">
    <location>
        <begin position="103"/>
        <end position="127"/>
    </location>
</feature>
<feature type="compositionally biased region" description="Basic residues" evidence="6">
    <location>
        <begin position="689"/>
        <end position="705"/>
    </location>
</feature>
<dbReference type="InterPro" id="IPR018359">
    <property type="entry name" value="Bromodomain_CS"/>
</dbReference>
<feature type="compositionally biased region" description="Low complexity" evidence="6">
    <location>
        <begin position="883"/>
        <end position="906"/>
    </location>
</feature>
<dbReference type="FunFam" id="1.20.1270.220:FF:000001">
    <property type="entry name" value="bromodomain-containing protein 2 isoform X1"/>
    <property type="match status" value="1"/>
</dbReference>
<dbReference type="Gene3D" id="1.20.920.10">
    <property type="entry name" value="Bromodomain-like"/>
    <property type="match status" value="2"/>
</dbReference>
<dbReference type="CDD" id="cd05498">
    <property type="entry name" value="Bromo_Brdt_II_like"/>
    <property type="match status" value="1"/>
</dbReference>
<dbReference type="InterPro" id="IPR036427">
    <property type="entry name" value="Bromodomain-like_sf"/>
</dbReference>
<feature type="compositionally biased region" description="Low complexity" evidence="6">
    <location>
        <begin position="1408"/>
        <end position="1423"/>
    </location>
</feature>
<feature type="compositionally biased region" description="Polar residues" evidence="6">
    <location>
        <begin position="282"/>
        <end position="300"/>
    </location>
</feature>
<feature type="compositionally biased region" description="Basic and acidic residues" evidence="6">
    <location>
        <begin position="798"/>
        <end position="807"/>
    </location>
</feature>
<dbReference type="PROSITE" id="PS00633">
    <property type="entry name" value="BROMODOMAIN_1"/>
    <property type="match status" value="2"/>
</dbReference>
<proteinExistence type="inferred from homology"/>
<feature type="compositionally biased region" description="Pro residues" evidence="6">
    <location>
        <begin position="361"/>
        <end position="377"/>
    </location>
</feature>
<dbReference type="GeneTree" id="ENSGT00940000162790"/>
<feature type="region of interest" description="Disordered" evidence="6">
    <location>
        <begin position="1009"/>
        <end position="1142"/>
    </location>
</feature>
<dbReference type="Proteomes" id="UP000694557">
    <property type="component" value="Unassembled WGS sequence"/>
</dbReference>
<feature type="compositionally biased region" description="Pro residues" evidence="6">
    <location>
        <begin position="1074"/>
        <end position="1086"/>
    </location>
</feature>
<dbReference type="PROSITE" id="PS50014">
    <property type="entry name" value="BROMODOMAIN_2"/>
    <property type="match status" value="2"/>
</dbReference>
<name>A0A8C7DFR2_ONCKI</name>
<dbReference type="InterPro" id="IPR027353">
    <property type="entry name" value="NET_dom"/>
</dbReference>
<dbReference type="GO" id="GO:0000785">
    <property type="term" value="C:chromatin"/>
    <property type="evidence" value="ECO:0007669"/>
    <property type="project" value="TreeGrafter"/>
</dbReference>
<feature type="compositionally biased region" description="Polar residues" evidence="6">
    <location>
        <begin position="1392"/>
        <end position="1401"/>
    </location>
</feature>
<feature type="compositionally biased region" description="Low complexity" evidence="6">
    <location>
        <begin position="762"/>
        <end position="780"/>
    </location>
</feature>
<dbReference type="Pfam" id="PF00439">
    <property type="entry name" value="Bromodomain"/>
    <property type="match status" value="2"/>
</dbReference>
<feature type="compositionally biased region" description="Pro residues" evidence="6">
    <location>
        <begin position="1218"/>
        <end position="1228"/>
    </location>
</feature>
<gene>
    <name evidence="9" type="primary">brd4</name>
</gene>
<dbReference type="Pfam" id="PF17105">
    <property type="entry name" value="BRD4_CDT"/>
    <property type="match status" value="1"/>
</dbReference>
<dbReference type="Ensembl" id="ENSOKIT00005020276.1">
    <property type="protein sequence ID" value="ENSOKIP00005019026.1"/>
    <property type="gene ID" value="ENSOKIG00005008414.1"/>
</dbReference>
<dbReference type="Gene3D" id="1.20.1270.220">
    <property type="match status" value="1"/>
</dbReference>
<feature type="compositionally biased region" description="Basic and acidic residues" evidence="6">
    <location>
        <begin position="1425"/>
        <end position="1446"/>
    </location>
</feature>
<dbReference type="InterPro" id="IPR043508">
    <property type="entry name" value="Bromo_Brdt_I"/>
</dbReference>
<feature type="compositionally biased region" description="Polar residues" evidence="6">
    <location>
        <begin position="1454"/>
        <end position="1474"/>
    </location>
</feature>
<dbReference type="GO" id="GO:0005634">
    <property type="term" value="C:nucleus"/>
    <property type="evidence" value="ECO:0007669"/>
    <property type="project" value="TreeGrafter"/>
</dbReference>
<dbReference type="PANTHER" id="PTHR22880">
    <property type="entry name" value="FALZ-RELATED BROMODOMAIN-CONTAINING PROTEINS"/>
    <property type="match status" value="1"/>
</dbReference>
<feature type="region of interest" description="Disordered" evidence="6">
    <location>
        <begin position="258"/>
        <end position="464"/>
    </location>
</feature>
<feature type="compositionally biased region" description="Polar residues" evidence="6">
    <location>
        <begin position="412"/>
        <end position="428"/>
    </location>
</feature>
<evidence type="ECO:0000256" key="4">
    <source>
        <dbReference type="ARBA" id="ARBA00044509"/>
    </source>
</evidence>
<evidence type="ECO:0000313" key="9">
    <source>
        <dbReference type="Ensembl" id="ENSOKIP00005019026.1"/>
    </source>
</evidence>
<dbReference type="FunFam" id="1.20.920.10:FF:000003">
    <property type="entry name" value="Bromodomain-containing protein 2"/>
    <property type="match status" value="1"/>
</dbReference>
<keyword evidence="2" id="KW-0156">Chromatin regulator</keyword>
<dbReference type="PROSITE" id="PS51525">
    <property type="entry name" value="NET"/>
    <property type="match status" value="1"/>
</dbReference>
<feature type="compositionally biased region" description="Pro residues" evidence="6">
    <location>
        <begin position="73"/>
        <end position="85"/>
    </location>
</feature>
<feature type="region of interest" description="Disordered" evidence="6">
    <location>
        <begin position="1166"/>
        <end position="1194"/>
    </location>
</feature>
<dbReference type="CTD" id="23476"/>
<comment type="similarity">
    <text evidence="4">Belongs to the BET family.</text>
</comment>
<dbReference type="PANTHER" id="PTHR22880:SF245">
    <property type="entry name" value="BROMODOMAIN-CONTAINING PROTEIN 4"/>
    <property type="match status" value="1"/>
</dbReference>
<organism evidence="9 10">
    <name type="scientific">Oncorhynchus kisutch</name>
    <name type="common">Coho salmon</name>
    <name type="synonym">Salmo kisutch</name>
    <dbReference type="NCBI Taxonomy" id="8019"/>
    <lineage>
        <taxon>Eukaryota</taxon>
        <taxon>Metazoa</taxon>
        <taxon>Chordata</taxon>
        <taxon>Craniata</taxon>
        <taxon>Vertebrata</taxon>
        <taxon>Euteleostomi</taxon>
        <taxon>Actinopterygii</taxon>
        <taxon>Neopterygii</taxon>
        <taxon>Teleostei</taxon>
        <taxon>Protacanthopterygii</taxon>
        <taxon>Salmoniformes</taxon>
        <taxon>Salmonidae</taxon>
        <taxon>Salmoninae</taxon>
        <taxon>Oncorhynchus</taxon>
    </lineage>
</organism>
<feature type="domain" description="Bromo" evidence="7">
    <location>
        <begin position="499"/>
        <end position="571"/>
    </location>
</feature>
<dbReference type="Pfam" id="PF17035">
    <property type="entry name" value="BET"/>
    <property type="match status" value="1"/>
</dbReference>
<dbReference type="GO" id="GO:0006338">
    <property type="term" value="P:chromatin remodeling"/>
    <property type="evidence" value="ECO:0007669"/>
    <property type="project" value="TreeGrafter"/>
</dbReference>
<feature type="compositionally biased region" description="Low complexity" evidence="6">
    <location>
        <begin position="1111"/>
        <end position="1126"/>
    </location>
</feature>
<evidence type="ECO:0000256" key="6">
    <source>
        <dbReference type="SAM" id="MobiDB-lite"/>
    </source>
</evidence>
<feature type="compositionally biased region" description="Basic and acidic residues" evidence="6">
    <location>
        <begin position="1475"/>
        <end position="1515"/>
    </location>
</feature>
<keyword evidence="10" id="KW-1185">Reference proteome</keyword>
<feature type="compositionally biased region" description="Basic and acidic residues" evidence="6">
    <location>
        <begin position="436"/>
        <end position="456"/>
    </location>
</feature>
<evidence type="ECO:0000259" key="8">
    <source>
        <dbReference type="PROSITE" id="PS51525"/>
    </source>
</evidence>
<feature type="compositionally biased region" description="Basic and acidic residues" evidence="6">
    <location>
        <begin position="1529"/>
        <end position="1541"/>
    </location>
</feature>
<feature type="compositionally biased region" description="Basic and acidic residues" evidence="6">
    <location>
        <begin position="1374"/>
        <end position="1384"/>
    </location>
</feature>
<dbReference type="PRINTS" id="PR00503">
    <property type="entry name" value="BROMODOMAIN"/>
</dbReference>
<dbReference type="InterPro" id="IPR050935">
    <property type="entry name" value="Bromo_chromatin_reader"/>
</dbReference>
<feature type="region of interest" description="Disordered" evidence="6">
    <location>
        <begin position="615"/>
        <end position="807"/>
    </location>
</feature>
<evidence type="ECO:0000256" key="3">
    <source>
        <dbReference type="ARBA" id="ARBA00023117"/>
    </source>
</evidence>
<keyword evidence="3 5" id="KW-0103">Bromodomain</keyword>
<dbReference type="InterPro" id="IPR001487">
    <property type="entry name" value="Bromodomain"/>
</dbReference>
<evidence type="ECO:0000256" key="5">
    <source>
        <dbReference type="PROSITE-ProRule" id="PRU00035"/>
    </source>
</evidence>
<feature type="compositionally biased region" description="Low complexity" evidence="6">
    <location>
        <begin position="1166"/>
        <end position="1177"/>
    </location>
</feature>
<dbReference type="InterPro" id="IPR038336">
    <property type="entry name" value="NET_sf"/>
</dbReference>
<dbReference type="InterPro" id="IPR043509">
    <property type="entry name" value="Bromo_Brdt_II"/>
</dbReference>
<feature type="region of interest" description="Disordered" evidence="6">
    <location>
        <begin position="1250"/>
        <end position="1603"/>
    </location>
</feature>
<evidence type="ECO:0000256" key="2">
    <source>
        <dbReference type="ARBA" id="ARBA00022853"/>
    </source>
</evidence>
<feature type="compositionally biased region" description="Low complexity" evidence="6">
    <location>
        <begin position="1277"/>
        <end position="1296"/>
    </location>
</feature>
<feature type="compositionally biased region" description="Low complexity" evidence="6">
    <location>
        <begin position="724"/>
        <end position="740"/>
    </location>
</feature>
<keyword evidence="1" id="KW-0677">Repeat</keyword>
<reference evidence="9" key="1">
    <citation type="submission" date="2025-08" db="UniProtKB">
        <authorList>
            <consortium name="Ensembl"/>
        </authorList>
    </citation>
    <scope>IDENTIFICATION</scope>
</reference>
<evidence type="ECO:0000256" key="1">
    <source>
        <dbReference type="ARBA" id="ARBA00022737"/>
    </source>
</evidence>
<feature type="region of interest" description="Disordered" evidence="6">
    <location>
        <begin position="1209"/>
        <end position="1232"/>
    </location>
</feature>
<dbReference type="FunFam" id="1.20.920.10:FF:000002">
    <property type="entry name" value="Bromodomain-containing protein 4"/>
    <property type="match status" value="1"/>
</dbReference>
<dbReference type="SMART" id="SM00297">
    <property type="entry name" value="BROMO"/>
    <property type="match status" value="2"/>
</dbReference>
<dbReference type="GO" id="GO:0006355">
    <property type="term" value="P:regulation of DNA-templated transcription"/>
    <property type="evidence" value="ECO:0007669"/>
    <property type="project" value="TreeGrafter"/>
</dbReference>
<sequence>MDYKMHAKSNDLLDFQTLDALLEKMAHYSSVSVKREASEECNGISGALSVESSAPPSRLNNWCPAATAAPTPTLTPAPAPVPAPPVTSARMGDGLDATTVQMSSSSSSSSSQGGQPQPSTYVPTVPEFNPPPPEYINPSQPKRQTNQLQYLLKAVLKTLWKHHFSWPFQAPVDAVKLNLPDYYKIIKVPMDMGTIKKRLENSYYWNAQECIQDFNTMFTNCYIYNKPGDDIVLMAEQLEKMFLQKITEMPQDETEIAVMTGKGRGRGRREGGLNLKPGPTMDSPSTTPQTRGFSSHSPGPQTRGPPVQQQTQEQGPPSLPPQPLMQALPSRVPPTLPVHTHAHAPQLGAPYSLGPSDLPLQAPPKLPIMTTVPPPPTQTTLPPMSIQSTAPILQNPVPMAKQRKSQKRKADTTTPTANDQLSESSPAESKSGKTLPRRESARPTKLLKKEAPDSQHHLGLGLGLGLGGPVGPGVGAHSPKQQEQLRYCSSLVRDMLHKKHAAYAWPFYKPVDVDMLGLHDYHDIIKHPMDLATVKVKLDNRQYRDAQEFAADVRLMFSNCYKYNPPDHEVVAMARKLQDVFEMRFAKMPDEPEETLASAPAPALLQSSAPIIKSQPPPILNPASSILGPASSVKHPASSSDSSSDSSSESESSTNDLEEERAQRLAELQEQLKAVHEQLAALSQPQASKPKRKEKEKKKDKHKRKGAVEEIPEPAIQFPKKTKNNNNSSSSSSSNNNNKELLPKKTKKPSKKEGGAVKNNRSSALGPQAAQQPPVLQPVSGLGEGLEEDPVAAGAPGEKGKPMSYEEKRQLSLDINKLPGDKLGRVVHIIQSREPSLKNSNPDEIEIDFETLKPSTLRELERYVSSCLRKNKKKVPVAEKTMEAMTAAKTKASSSSDSDSSDSSSSDSDEEKGVAPKQKQKKGHGTNEGKKPLLHHAMSGAGPVPQGHPHAQAPVLQPSIHLKQQQHNPSPATYMAPPPPVTVTALESSQLLENTFDSLPHFGQQPLMHLSQHHHSSSPAVPPHLNAHSAAGPVSPETHPFLNQHPILPNPNPALHNALPQQPSRPSHRAAALPPKPPQQQQPAPQPTLQQQQQQQQLQPQAPPPQHHLPPHILHPTPPQSLQQRPLSPPTLTPQGLLSSQPPQMLLEDDEEVVPPLPQMHLYLQQGQSQGRPGQQPHNPQQIMQSLQVRQQQNQAPLLQSVQVQTASLQPPQLSVQPPQPQSKPIPPSRQILPPHQVARHLQQHAQMGYPSQGPVAQQTGHSDRQAAAGQHKGSMQASAKAQHIIQQQQHPSPRQIKADPYNSGHLRENPSPIMMHSPHLPQYPPITHQSPPHNLQPKKEQRAPPALVALKEEKLPPSPVMRGGEPFSPAMRQDPHKHPDSHSKPSLPGHAQQNVKSMDSSRPVIRSSEPSGPPSSSSSSSSLPDKDKFKQEPKTPIAPKKDVKLKNMGSWASLAQKSTSAPLSAVKSSSDSFEQFRRAAREKEEREKALKAQAEQAERDKLRREQEKLRGRDRDDEDILEPQQQSRRVHEEPRSRRLEQQQHIPAPQPQQQPQAPTPQAQPAALPQPPQAPTPPQPSAQDQQRELARRREQERRRREAMAATIDMNFQSDLMAIFEENLF</sequence>
<feature type="compositionally biased region" description="Low complexity" evidence="6">
    <location>
        <begin position="1087"/>
        <end position="1100"/>
    </location>
</feature>
<reference evidence="9" key="2">
    <citation type="submission" date="2025-09" db="UniProtKB">
        <authorList>
            <consortium name="Ensembl"/>
        </authorList>
    </citation>
    <scope>IDENTIFICATION</scope>
</reference>
<evidence type="ECO:0000259" key="7">
    <source>
        <dbReference type="PROSITE" id="PS50014"/>
    </source>
</evidence>
<feature type="region of interest" description="Disordered" evidence="6">
    <location>
        <begin position="874"/>
        <end position="952"/>
    </location>
</feature>
<feature type="compositionally biased region" description="Pro residues" evidence="6">
    <location>
        <begin position="1566"/>
        <end position="1578"/>
    </location>
</feature>
<dbReference type="InterPro" id="IPR031354">
    <property type="entry name" value="BRD4_CDT"/>
</dbReference>
<dbReference type="CDD" id="cd05497">
    <property type="entry name" value="Bromo_Brdt_I_like"/>
    <property type="match status" value="1"/>
</dbReference>
<accession>A0A8C7DFR2</accession>
<feature type="compositionally biased region" description="Polar residues" evidence="6">
    <location>
        <begin position="1178"/>
        <end position="1194"/>
    </location>
</feature>
<protein>
    <submittedName>
        <fullName evidence="9">Bromodomain containing 4</fullName>
    </submittedName>
</protein>
<feature type="compositionally biased region" description="Basic and acidic residues" evidence="6">
    <location>
        <begin position="1583"/>
        <end position="1600"/>
    </location>
</feature>
<dbReference type="SUPFAM" id="SSF47370">
    <property type="entry name" value="Bromodomain"/>
    <property type="match status" value="2"/>
</dbReference>
<feature type="domain" description="NET" evidence="8">
    <location>
        <begin position="793"/>
        <end position="875"/>
    </location>
</feature>
<feature type="compositionally biased region" description="Low complexity" evidence="6">
    <location>
        <begin position="1542"/>
        <end position="1565"/>
    </location>
</feature>
<feature type="compositionally biased region" description="Low complexity" evidence="6">
    <location>
        <begin position="638"/>
        <end position="653"/>
    </location>
</feature>
<feature type="region of interest" description="Disordered" evidence="6">
    <location>
        <begin position="71"/>
        <end position="141"/>
    </location>
</feature>
<evidence type="ECO:0000313" key="10">
    <source>
        <dbReference type="Proteomes" id="UP000694557"/>
    </source>
</evidence>
<feature type="domain" description="Bromo" evidence="7">
    <location>
        <begin position="160"/>
        <end position="232"/>
    </location>
</feature>